<reference evidence="1 2" key="3">
    <citation type="journal article" date="2022" name="Microbiol. Spectr.">
        <title>Folding features and dynamics of 3D genome architecture in plant fungal pathogens.</title>
        <authorList>
            <person name="Xia C."/>
        </authorList>
    </citation>
    <scope>NUCLEOTIDE SEQUENCE [LARGE SCALE GENOMIC DNA]</scope>
    <source>
        <strain evidence="1 2">93-210</strain>
    </source>
</reference>
<sequence length="369" mass="40767">MSPCEPNNIISLIDPAFLPVGIPVPTSETLPAEPAPMAASKKQKSKRNVPKKQPVPKKPAATKKAVSQLKKATLLELLAEQTLAGLATDTSGLKKEGWTTIAQKMNARYNLGFTVTTIKNRKNLLRQHFSDYQFLCAQSGFGWDGDQATVIADKSVWDKIFAAHPRREFNRLMDKPFPLYNLAYSVFNGRSASGEMVASERVPITTTAIKVTPASKRKAAVDNDNDSEIKVDPTSSVTLASTKHIHESKNLVIEKEMEGIQGALLTVSENSKELISSFTKIALAISQPTSNHQENDLSMSQRALDVFANRFLGKVADNVYVASINVLENKVKACTFLSISKNSTDHITQLWPRLTRLNETEYRQIDCFC</sequence>
<dbReference type="EMBL" id="CM045865">
    <property type="protein sequence ID" value="KAI7962522.1"/>
    <property type="molecule type" value="Genomic_DNA"/>
</dbReference>
<name>A0ACC0EYM1_9BASI</name>
<evidence type="ECO:0000313" key="1">
    <source>
        <dbReference type="EMBL" id="KAI7962522.1"/>
    </source>
</evidence>
<organism evidence="1 2">
    <name type="scientific">Puccinia striiformis f. sp. tritici</name>
    <dbReference type="NCBI Taxonomy" id="168172"/>
    <lineage>
        <taxon>Eukaryota</taxon>
        <taxon>Fungi</taxon>
        <taxon>Dikarya</taxon>
        <taxon>Basidiomycota</taxon>
        <taxon>Pucciniomycotina</taxon>
        <taxon>Pucciniomycetes</taxon>
        <taxon>Pucciniales</taxon>
        <taxon>Pucciniaceae</taxon>
        <taxon>Puccinia</taxon>
    </lineage>
</organism>
<dbReference type="Proteomes" id="UP001060170">
    <property type="component" value="Chromosome 1"/>
</dbReference>
<reference evidence="2" key="1">
    <citation type="journal article" date="2018" name="BMC Genomics">
        <title>Genomic insights into host adaptation between the wheat stripe rust pathogen (Puccinia striiformis f. sp. tritici) and the barley stripe rust pathogen (Puccinia striiformis f. sp. hordei).</title>
        <authorList>
            <person name="Xia C."/>
            <person name="Wang M."/>
            <person name="Yin C."/>
            <person name="Cornejo O.E."/>
            <person name="Hulbert S.H."/>
            <person name="Chen X."/>
        </authorList>
    </citation>
    <scope>NUCLEOTIDE SEQUENCE [LARGE SCALE GENOMIC DNA]</scope>
    <source>
        <strain evidence="2">93-210</strain>
    </source>
</reference>
<keyword evidence="2" id="KW-1185">Reference proteome</keyword>
<protein>
    <submittedName>
        <fullName evidence="1">Uncharacterized protein</fullName>
    </submittedName>
</protein>
<comment type="caution">
    <text evidence="1">The sequence shown here is derived from an EMBL/GenBank/DDBJ whole genome shotgun (WGS) entry which is preliminary data.</text>
</comment>
<gene>
    <name evidence="1" type="ORF">MJO28_000616</name>
</gene>
<evidence type="ECO:0000313" key="2">
    <source>
        <dbReference type="Proteomes" id="UP001060170"/>
    </source>
</evidence>
<reference evidence="2" key="2">
    <citation type="journal article" date="2018" name="Mol. Plant Microbe Interact.">
        <title>Genome sequence resources for the wheat stripe rust pathogen (Puccinia striiformis f. sp. tritici) and the barley stripe rust pathogen (Puccinia striiformis f. sp. hordei).</title>
        <authorList>
            <person name="Xia C."/>
            <person name="Wang M."/>
            <person name="Yin C."/>
            <person name="Cornejo O.E."/>
            <person name="Hulbert S.H."/>
            <person name="Chen X."/>
        </authorList>
    </citation>
    <scope>NUCLEOTIDE SEQUENCE [LARGE SCALE GENOMIC DNA]</scope>
    <source>
        <strain evidence="2">93-210</strain>
    </source>
</reference>
<accession>A0ACC0EYM1</accession>
<proteinExistence type="predicted"/>